<proteinExistence type="predicted"/>
<keyword evidence="1" id="KW-0812">Transmembrane</keyword>
<name>A0ABQ8YN67_9EUKA</name>
<keyword evidence="1" id="KW-1133">Transmembrane helix</keyword>
<evidence type="ECO:0000313" key="2">
    <source>
        <dbReference type="EMBL" id="KAJ6246050.1"/>
    </source>
</evidence>
<reference evidence="2" key="1">
    <citation type="submission" date="2022-08" db="EMBL/GenBank/DDBJ databases">
        <title>Novel sulfate-reducing endosymbionts in the free-living metamonad Anaeramoeba.</title>
        <authorList>
            <person name="Jerlstrom-Hultqvist J."/>
            <person name="Cepicka I."/>
            <person name="Gallot-Lavallee L."/>
            <person name="Salas-Leiva D."/>
            <person name="Curtis B.A."/>
            <person name="Zahonova K."/>
            <person name="Pipaliya S."/>
            <person name="Dacks J."/>
            <person name="Roger A.J."/>
        </authorList>
    </citation>
    <scope>NUCLEOTIDE SEQUENCE</scope>
    <source>
        <strain evidence="2">Schooner1</strain>
    </source>
</reference>
<keyword evidence="1" id="KW-0472">Membrane</keyword>
<organism evidence="2 3">
    <name type="scientific">Anaeramoeba flamelloides</name>
    <dbReference type="NCBI Taxonomy" id="1746091"/>
    <lineage>
        <taxon>Eukaryota</taxon>
        <taxon>Metamonada</taxon>
        <taxon>Anaeramoebidae</taxon>
        <taxon>Anaeramoeba</taxon>
    </lineage>
</organism>
<gene>
    <name evidence="2" type="ORF">M0813_19810</name>
</gene>
<dbReference type="Proteomes" id="UP001150062">
    <property type="component" value="Unassembled WGS sequence"/>
</dbReference>
<protein>
    <recommendedName>
        <fullName evidence="4">DUF304 domain-containing protein</fullName>
    </recommendedName>
</protein>
<evidence type="ECO:0000256" key="1">
    <source>
        <dbReference type="SAM" id="Phobius"/>
    </source>
</evidence>
<feature type="transmembrane region" description="Helical" evidence="1">
    <location>
        <begin position="6"/>
        <end position="23"/>
    </location>
</feature>
<accession>A0ABQ8YN67</accession>
<sequence>MALFVFVFWFDLIFAFLVYLYFYQKLQHQSKVSNQFKHCKKDFPSLSSLLPKEMVNLIRTSIPKTEKIVWQTIPTSANRYIRNVSYFLVIGNIGSVTLGILALLFSQEKDQTPLAMIFIETVLIVSISFFSIKTMSRKLQTLYVLTESNIYLLGNYEMKIAFQIPNKVYKIGLDQLYHISVKKRKRGTGDISFSQNNQNLAFKQIHYVEKVELKIRKQIEKFQLTNTGGVRKQNQTSLTQTITSSHKKNLKND</sequence>
<feature type="transmembrane region" description="Helical" evidence="1">
    <location>
        <begin position="86"/>
        <end position="106"/>
    </location>
</feature>
<dbReference type="EMBL" id="JAOAOG010000140">
    <property type="protein sequence ID" value="KAJ6246050.1"/>
    <property type="molecule type" value="Genomic_DNA"/>
</dbReference>
<keyword evidence="3" id="KW-1185">Reference proteome</keyword>
<evidence type="ECO:0000313" key="3">
    <source>
        <dbReference type="Proteomes" id="UP001150062"/>
    </source>
</evidence>
<feature type="transmembrane region" description="Helical" evidence="1">
    <location>
        <begin position="112"/>
        <end position="132"/>
    </location>
</feature>
<evidence type="ECO:0008006" key="4">
    <source>
        <dbReference type="Google" id="ProtNLM"/>
    </source>
</evidence>
<comment type="caution">
    <text evidence="2">The sequence shown here is derived from an EMBL/GenBank/DDBJ whole genome shotgun (WGS) entry which is preliminary data.</text>
</comment>